<dbReference type="Pfam" id="PF20554">
    <property type="entry name" value="DUF6766"/>
    <property type="match status" value="1"/>
</dbReference>
<protein>
    <submittedName>
        <fullName evidence="2">Uncharacterized protein</fullName>
    </submittedName>
</protein>
<feature type="transmembrane region" description="Helical" evidence="1">
    <location>
        <begin position="7"/>
        <end position="27"/>
    </location>
</feature>
<feature type="transmembrane region" description="Helical" evidence="1">
    <location>
        <begin position="64"/>
        <end position="81"/>
    </location>
</feature>
<keyword evidence="1" id="KW-1133">Transmembrane helix</keyword>
<proteinExistence type="predicted"/>
<dbReference type="AlphaFoldDB" id="A0A291MXM5"/>
<organism evidence="2 3">
    <name type="scientific">Sphingobium yanoikuyae</name>
    <name type="common">Sphingomonas yanoikuyae</name>
    <dbReference type="NCBI Taxonomy" id="13690"/>
    <lineage>
        <taxon>Bacteria</taxon>
        <taxon>Pseudomonadati</taxon>
        <taxon>Pseudomonadota</taxon>
        <taxon>Alphaproteobacteria</taxon>
        <taxon>Sphingomonadales</taxon>
        <taxon>Sphingomonadaceae</taxon>
        <taxon>Sphingobium</taxon>
    </lineage>
</organism>
<reference evidence="2 3" key="1">
    <citation type="submission" date="2017-10" db="EMBL/GenBank/DDBJ databases">
        <title>Sphingobium yanoikuyae S72.</title>
        <authorList>
            <person name="Sanchez E."/>
            <person name="Bustos P."/>
            <person name="Mendoza P."/>
            <person name="Guo X."/>
            <person name="Mendoza A."/>
        </authorList>
    </citation>
    <scope>NUCLEOTIDE SEQUENCE [LARGE SCALE GENOMIC DNA]</scope>
    <source>
        <strain evidence="2 3">S72</strain>
    </source>
</reference>
<dbReference type="KEGG" id="sya:A6768_07425"/>
<keyword evidence="1" id="KW-0472">Membrane</keyword>
<name>A0A291MXM5_SPHYA</name>
<gene>
    <name evidence="2" type="ORF">A6768_07425</name>
</gene>
<keyword evidence="1" id="KW-0812">Transmembrane</keyword>
<evidence type="ECO:0000313" key="2">
    <source>
        <dbReference type="EMBL" id="ATI79869.1"/>
    </source>
</evidence>
<accession>A0A291MXM5</accession>
<dbReference type="GeneID" id="57776665"/>
<evidence type="ECO:0000256" key="1">
    <source>
        <dbReference type="SAM" id="Phobius"/>
    </source>
</evidence>
<dbReference type="Proteomes" id="UP000219422">
    <property type="component" value="Chromosome"/>
</dbReference>
<dbReference type="RefSeq" id="WP_097383121.1">
    <property type="nucleotide sequence ID" value="NZ_CP023741.1"/>
</dbReference>
<sequence length="140" mass="15948">MSFGKKYAYAWITIAFFALSIVGHWLFGWFAYVNESQSHGEAAELSPYLVEMGRDTFENWQSEFLQLLWQVVGLAYFLYVGSPASKENDDRLEAKVDALIRLKAGDDAEQLIADIDSRYLRGHGHAKPHRFANEDAQSKP</sequence>
<dbReference type="InterPro" id="IPR046657">
    <property type="entry name" value="DUF6766"/>
</dbReference>
<dbReference type="EMBL" id="CP023741">
    <property type="protein sequence ID" value="ATI79869.1"/>
    <property type="molecule type" value="Genomic_DNA"/>
</dbReference>
<evidence type="ECO:0000313" key="3">
    <source>
        <dbReference type="Proteomes" id="UP000219422"/>
    </source>
</evidence>